<evidence type="ECO:0000256" key="1">
    <source>
        <dbReference type="SAM" id="MobiDB-lite"/>
    </source>
</evidence>
<reference evidence="2 3" key="1">
    <citation type="submission" date="2016-10" db="EMBL/GenBank/DDBJ databases">
        <authorList>
            <person name="de Groot N.N."/>
        </authorList>
    </citation>
    <scope>NUCLEOTIDE SEQUENCE [LARGE SCALE GENOMIC DNA]</scope>
    <source>
        <strain evidence="2 3">LMG 24775</strain>
    </source>
</reference>
<name>A0A1H3MSR0_9BURK</name>
<protein>
    <submittedName>
        <fullName evidence="2">Uncharacterized protein</fullName>
    </submittedName>
</protein>
<accession>A0A1H3MSR0</accession>
<dbReference type="Proteomes" id="UP000183417">
    <property type="component" value="Unassembled WGS sequence"/>
</dbReference>
<evidence type="ECO:0000313" key="2">
    <source>
        <dbReference type="EMBL" id="SDY79500.1"/>
    </source>
</evidence>
<organism evidence="2 3">
    <name type="scientific">Delftia lacustris</name>
    <dbReference type="NCBI Taxonomy" id="558537"/>
    <lineage>
        <taxon>Bacteria</taxon>
        <taxon>Pseudomonadati</taxon>
        <taxon>Pseudomonadota</taxon>
        <taxon>Betaproteobacteria</taxon>
        <taxon>Burkholderiales</taxon>
        <taxon>Comamonadaceae</taxon>
        <taxon>Delftia</taxon>
    </lineage>
</organism>
<feature type="region of interest" description="Disordered" evidence="1">
    <location>
        <begin position="1"/>
        <end position="23"/>
    </location>
</feature>
<evidence type="ECO:0000313" key="3">
    <source>
        <dbReference type="Proteomes" id="UP000183417"/>
    </source>
</evidence>
<dbReference type="EMBL" id="FNPE01000008">
    <property type="protein sequence ID" value="SDY79500.1"/>
    <property type="molecule type" value="Genomic_DNA"/>
</dbReference>
<sequence>MKPPCWKRGPRVEHDSSSIPATSRRPSSIWIYLPGCSSFCPVMQATSSTDPSLALLEETAAYLRRLPLVPSTQELIRKIEAHLTTPSSQDVAIPAHEPTSWEGQVTTFAGTVLFSVSVENGQASLLAPVTRQREHDIRGQQAVCRPFRPTAGSSHRDDPMGSFQGPPLDAMQAEAELDRARLLRLHMGVTVELKPSRFPSSHALLVEESRSNIKGWR</sequence>
<gene>
    <name evidence="2" type="ORF">SAMN05421547_10821</name>
</gene>
<proteinExistence type="predicted"/>
<dbReference type="AlphaFoldDB" id="A0A1H3MSR0"/>